<dbReference type="EMBL" id="CAMXCT020004454">
    <property type="protein sequence ID" value="CAL1162533.1"/>
    <property type="molecule type" value="Genomic_DNA"/>
</dbReference>
<dbReference type="EMBL" id="CAMXCT010004454">
    <property type="protein sequence ID" value="CAI4009158.1"/>
    <property type="molecule type" value="Genomic_DNA"/>
</dbReference>
<comment type="caution">
    <text evidence="1">The sequence shown here is derived from an EMBL/GenBank/DDBJ whole genome shotgun (WGS) entry which is preliminary data.</text>
</comment>
<dbReference type="Proteomes" id="UP001152797">
    <property type="component" value="Unassembled WGS sequence"/>
</dbReference>
<gene>
    <name evidence="1" type="ORF">C1SCF055_LOCUS34531</name>
</gene>
<name>A0A9P1DFK8_9DINO</name>
<sequence length="103" mass="11514">MAESSFLSWIQQRTLGGKQITNCCVLLRKKKSSGICFFATQMMDYKVSSQAQKGITGAFLSAANMTRGGEERCRNYLVPNECICLLLGVWEMLRNTFFATLVA</sequence>
<reference evidence="1" key="1">
    <citation type="submission" date="2022-10" db="EMBL/GenBank/DDBJ databases">
        <authorList>
            <person name="Chen Y."/>
            <person name="Dougan E. K."/>
            <person name="Chan C."/>
            <person name="Rhodes N."/>
            <person name="Thang M."/>
        </authorList>
    </citation>
    <scope>NUCLEOTIDE SEQUENCE</scope>
</reference>
<dbReference type="EMBL" id="CAMXCT030004454">
    <property type="protein sequence ID" value="CAL4796470.1"/>
    <property type="molecule type" value="Genomic_DNA"/>
</dbReference>
<evidence type="ECO:0000313" key="2">
    <source>
        <dbReference type="EMBL" id="CAL4796470.1"/>
    </source>
</evidence>
<dbReference type="AlphaFoldDB" id="A0A9P1DFK8"/>
<accession>A0A9P1DFK8</accession>
<reference evidence="2 3" key="2">
    <citation type="submission" date="2024-05" db="EMBL/GenBank/DDBJ databases">
        <authorList>
            <person name="Chen Y."/>
            <person name="Shah S."/>
            <person name="Dougan E. K."/>
            <person name="Thang M."/>
            <person name="Chan C."/>
        </authorList>
    </citation>
    <scope>NUCLEOTIDE SEQUENCE [LARGE SCALE GENOMIC DNA]</scope>
</reference>
<protein>
    <submittedName>
        <fullName evidence="1">Uncharacterized protein</fullName>
    </submittedName>
</protein>
<organism evidence="1">
    <name type="scientific">Cladocopium goreaui</name>
    <dbReference type="NCBI Taxonomy" id="2562237"/>
    <lineage>
        <taxon>Eukaryota</taxon>
        <taxon>Sar</taxon>
        <taxon>Alveolata</taxon>
        <taxon>Dinophyceae</taxon>
        <taxon>Suessiales</taxon>
        <taxon>Symbiodiniaceae</taxon>
        <taxon>Cladocopium</taxon>
    </lineage>
</organism>
<evidence type="ECO:0000313" key="1">
    <source>
        <dbReference type="EMBL" id="CAI4009158.1"/>
    </source>
</evidence>
<proteinExistence type="predicted"/>
<keyword evidence="3" id="KW-1185">Reference proteome</keyword>
<evidence type="ECO:0000313" key="3">
    <source>
        <dbReference type="Proteomes" id="UP001152797"/>
    </source>
</evidence>